<name>A0A5N6Z9X9_9EURO</name>
<dbReference type="AlphaFoldDB" id="A0A5N6Z9X9"/>
<evidence type="ECO:0000313" key="2">
    <source>
        <dbReference type="EMBL" id="KAE8353529.1"/>
    </source>
</evidence>
<keyword evidence="3" id="KW-1185">Reference proteome</keyword>
<sequence length="139" mass="15495">MGGPFSFFIPSEAMFSACRSNVIMINGSVWVARLGRLPVVFMFGSIFFFPFPFSIITRHDHIFAVTWEDAVNYGVYGRGSRRSTGRFDATLVCRSALPFLILCSASVSCYFQRGAGDIITLCLFSRPFCNHARPLATAR</sequence>
<gene>
    <name evidence="2" type="ORF">BDV28DRAFT_105222</name>
</gene>
<organism evidence="2 3">
    <name type="scientific">Aspergillus coremiiformis</name>
    <dbReference type="NCBI Taxonomy" id="138285"/>
    <lineage>
        <taxon>Eukaryota</taxon>
        <taxon>Fungi</taxon>
        <taxon>Dikarya</taxon>
        <taxon>Ascomycota</taxon>
        <taxon>Pezizomycotina</taxon>
        <taxon>Eurotiomycetes</taxon>
        <taxon>Eurotiomycetidae</taxon>
        <taxon>Eurotiales</taxon>
        <taxon>Aspergillaceae</taxon>
        <taxon>Aspergillus</taxon>
        <taxon>Aspergillus subgen. Circumdati</taxon>
    </lineage>
</organism>
<protein>
    <submittedName>
        <fullName evidence="2">Uncharacterized protein</fullName>
    </submittedName>
</protein>
<evidence type="ECO:0000256" key="1">
    <source>
        <dbReference type="SAM" id="Phobius"/>
    </source>
</evidence>
<feature type="transmembrane region" description="Helical" evidence="1">
    <location>
        <begin position="37"/>
        <end position="56"/>
    </location>
</feature>
<keyword evidence="1" id="KW-0472">Membrane</keyword>
<accession>A0A5N6Z9X9</accession>
<keyword evidence="1" id="KW-0812">Transmembrane</keyword>
<evidence type="ECO:0000313" key="3">
    <source>
        <dbReference type="Proteomes" id="UP000327118"/>
    </source>
</evidence>
<dbReference type="EMBL" id="ML739095">
    <property type="protein sequence ID" value="KAE8353529.1"/>
    <property type="molecule type" value="Genomic_DNA"/>
</dbReference>
<proteinExistence type="predicted"/>
<dbReference type="Proteomes" id="UP000327118">
    <property type="component" value="Unassembled WGS sequence"/>
</dbReference>
<keyword evidence="1" id="KW-1133">Transmembrane helix</keyword>
<reference evidence="3" key="1">
    <citation type="submission" date="2019-04" db="EMBL/GenBank/DDBJ databases">
        <title>Friends and foes A comparative genomics studyof 23 Aspergillus species from section Flavi.</title>
        <authorList>
            <consortium name="DOE Joint Genome Institute"/>
            <person name="Kjaerbolling I."/>
            <person name="Vesth T."/>
            <person name="Frisvad J.C."/>
            <person name="Nybo J.L."/>
            <person name="Theobald S."/>
            <person name="Kildgaard S."/>
            <person name="Isbrandt T."/>
            <person name="Kuo A."/>
            <person name="Sato A."/>
            <person name="Lyhne E.K."/>
            <person name="Kogle M.E."/>
            <person name="Wiebenga A."/>
            <person name="Kun R.S."/>
            <person name="Lubbers R.J."/>
            <person name="Makela M.R."/>
            <person name="Barry K."/>
            <person name="Chovatia M."/>
            <person name="Clum A."/>
            <person name="Daum C."/>
            <person name="Haridas S."/>
            <person name="He G."/>
            <person name="LaButti K."/>
            <person name="Lipzen A."/>
            <person name="Mondo S."/>
            <person name="Riley R."/>
            <person name="Salamov A."/>
            <person name="Simmons B.A."/>
            <person name="Magnuson J.K."/>
            <person name="Henrissat B."/>
            <person name="Mortensen U.H."/>
            <person name="Larsen T.O."/>
            <person name="Devries R.P."/>
            <person name="Grigoriev I.V."/>
            <person name="Machida M."/>
            <person name="Baker S.E."/>
            <person name="Andersen M.R."/>
        </authorList>
    </citation>
    <scope>NUCLEOTIDE SEQUENCE [LARGE SCALE GENOMIC DNA]</scope>
    <source>
        <strain evidence="3">CBS 553.77</strain>
    </source>
</reference>